<keyword evidence="1" id="KW-0732">Signal</keyword>
<dbReference type="RefSeq" id="WP_162344667.1">
    <property type="nucleotide sequence ID" value="NZ_JAAEAA010000002.1"/>
</dbReference>
<organism evidence="2 3">
    <name type="scientific">Pontibacter fetidus</name>
    <dbReference type="NCBI Taxonomy" id="2700082"/>
    <lineage>
        <taxon>Bacteria</taxon>
        <taxon>Pseudomonadati</taxon>
        <taxon>Bacteroidota</taxon>
        <taxon>Cytophagia</taxon>
        <taxon>Cytophagales</taxon>
        <taxon>Hymenobacteraceae</taxon>
        <taxon>Pontibacter</taxon>
    </lineage>
</organism>
<sequence length="231" mass="25699">MKRLILLVFTCYLIQNASAQNQPNSYFVSSGIGGSIKKENNGHEFRTFKITPSINYAINRLWSVGLFADYSKSTSKVNSTQLGNGLTIIHQDFISESKNWFVGPQARFYYPVISGSLYFYGEVQAGINSESINGETLGVKTEMQESPIGPPKPVTTYLTVSIDREIRSVQSCLSPGMVFFLTPKFGIELEVNILKYNKTTKDSGYRGEPQEQSLTADMSLANTNLGASFYF</sequence>
<feature type="chain" id="PRO_5025437824" description="Outer membrane protein beta-barrel domain-containing protein" evidence="1">
    <location>
        <begin position="20"/>
        <end position="231"/>
    </location>
</feature>
<gene>
    <name evidence="2" type="ORF">GWO68_01655</name>
</gene>
<comment type="caution">
    <text evidence="2">The sequence shown here is derived from an EMBL/GenBank/DDBJ whole genome shotgun (WGS) entry which is preliminary data.</text>
</comment>
<reference evidence="2 3" key="1">
    <citation type="submission" date="2020-01" db="EMBL/GenBank/DDBJ databases">
        <authorList>
            <person name="Kim M.K."/>
        </authorList>
    </citation>
    <scope>NUCLEOTIDE SEQUENCE [LARGE SCALE GENOMIC DNA]</scope>
    <source>
        <strain evidence="2 3">BT213</strain>
    </source>
</reference>
<keyword evidence="3" id="KW-1185">Reference proteome</keyword>
<evidence type="ECO:0000313" key="3">
    <source>
        <dbReference type="Proteomes" id="UP000478546"/>
    </source>
</evidence>
<proteinExistence type="predicted"/>
<dbReference type="Proteomes" id="UP000478546">
    <property type="component" value="Unassembled WGS sequence"/>
</dbReference>
<dbReference type="AlphaFoldDB" id="A0A6B2H4C5"/>
<evidence type="ECO:0000256" key="1">
    <source>
        <dbReference type="SAM" id="SignalP"/>
    </source>
</evidence>
<evidence type="ECO:0008006" key="4">
    <source>
        <dbReference type="Google" id="ProtNLM"/>
    </source>
</evidence>
<protein>
    <recommendedName>
        <fullName evidence="4">Outer membrane protein beta-barrel domain-containing protein</fullName>
    </recommendedName>
</protein>
<evidence type="ECO:0000313" key="2">
    <source>
        <dbReference type="EMBL" id="NDK54610.1"/>
    </source>
</evidence>
<feature type="signal peptide" evidence="1">
    <location>
        <begin position="1"/>
        <end position="19"/>
    </location>
</feature>
<dbReference type="EMBL" id="JAAEAA010000002">
    <property type="protein sequence ID" value="NDK54610.1"/>
    <property type="molecule type" value="Genomic_DNA"/>
</dbReference>
<accession>A0A6B2H4C5</accession>
<name>A0A6B2H4C5_9BACT</name>